<dbReference type="EMBL" id="GG662587">
    <property type="protein sequence ID" value="EAR85224.1"/>
    <property type="molecule type" value="Genomic_DNA"/>
</dbReference>
<feature type="domain" description="Ras-GEF" evidence="1">
    <location>
        <begin position="204"/>
        <end position="375"/>
    </location>
</feature>
<dbReference type="OMA" id="ICKSECI"/>
<dbReference type="GeneID" id="7846959"/>
<dbReference type="GO" id="GO:0007264">
    <property type="term" value="P:small GTPase-mediated signal transduction"/>
    <property type="evidence" value="ECO:0007669"/>
    <property type="project" value="InterPro"/>
</dbReference>
<evidence type="ECO:0000313" key="3">
    <source>
        <dbReference type="Proteomes" id="UP000009168"/>
    </source>
</evidence>
<dbReference type="AlphaFoldDB" id="I7M6H7"/>
<dbReference type="InterPro" id="IPR001895">
    <property type="entry name" value="RASGEF_cat_dom"/>
</dbReference>
<gene>
    <name evidence="2" type="ORF">TTHERM_00486750</name>
</gene>
<dbReference type="InterPro" id="IPR036964">
    <property type="entry name" value="RASGEF_cat_dom_sf"/>
</dbReference>
<dbReference type="KEGG" id="tet:TTHERM_00486750"/>
<dbReference type="Gene3D" id="1.10.840.10">
    <property type="entry name" value="Ras guanine-nucleotide exchange factors catalytic domain"/>
    <property type="match status" value="1"/>
</dbReference>
<accession>I7M6H7</accession>
<evidence type="ECO:0000259" key="1">
    <source>
        <dbReference type="Pfam" id="PF00617"/>
    </source>
</evidence>
<protein>
    <submittedName>
        <fullName evidence="2">RasGEF domain protein</fullName>
    </submittedName>
</protein>
<reference evidence="3" key="1">
    <citation type="journal article" date="2006" name="PLoS Biol.">
        <title>Macronuclear genome sequence of the ciliate Tetrahymena thermophila, a model eukaryote.</title>
        <authorList>
            <person name="Eisen J.A."/>
            <person name="Coyne R.S."/>
            <person name="Wu M."/>
            <person name="Wu D."/>
            <person name="Thiagarajan M."/>
            <person name="Wortman J.R."/>
            <person name="Badger J.H."/>
            <person name="Ren Q."/>
            <person name="Amedeo P."/>
            <person name="Jones K.M."/>
            <person name="Tallon L.J."/>
            <person name="Delcher A.L."/>
            <person name="Salzberg S.L."/>
            <person name="Silva J.C."/>
            <person name="Haas B.J."/>
            <person name="Majoros W.H."/>
            <person name="Farzad M."/>
            <person name="Carlton J.M."/>
            <person name="Smith R.K. Jr."/>
            <person name="Garg J."/>
            <person name="Pearlman R.E."/>
            <person name="Karrer K.M."/>
            <person name="Sun L."/>
            <person name="Manning G."/>
            <person name="Elde N.C."/>
            <person name="Turkewitz A.P."/>
            <person name="Asai D.J."/>
            <person name="Wilkes D.E."/>
            <person name="Wang Y."/>
            <person name="Cai H."/>
            <person name="Collins K."/>
            <person name="Stewart B.A."/>
            <person name="Lee S.R."/>
            <person name="Wilamowska K."/>
            <person name="Weinberg Z."/>
            <person name="Ruzzo W.L."/>
            <person name="Wloga D."/>
            <person name="Gaertig J."/>
            <person name="Frankel J."/>
            <person name="Tsao C.-C."/>
            <person name="Gorovsky M.A."/>
            <person name="Keeling P.J."/>
            <person name="Waller R.F."/>
            <person name="Patron N.J."/>
            <person name="Cherry J.M."/>
            <person name="Stover N.A."/>
            <person name="Krieger C.J."/>
            <person name="del Toro C."/>
            <person name="Ryder H.F."/>
            <person name="Williamson S.C."/>
            <person name="Barbeau R.A."/>
            <person name="Hamilton E.P."/>
            <person name="Orias E."/>
        </authorList>
    </citation>
    <scope>NUCLEOTIDE SEQUENCE [LARGE SCALE GENOMIC DNA]</scope>
    <source>
        <strain evidence="3">SB210</strain>
    </source>
</reference>
<proteinExistence type="predicted"/>
<name>I7M6H7_TETTS</name>
<dbReference type="InParanoid" id="I7M6H7"/>
<dbReference type="Pfam" id="PF00617">
    <property type="entry name" value="RasGEF"/>
    <property type="match status" value="1"/>
</dbReference>
<evidence type="ECO:0000313" key="2">
    <source>
        <dbReference type="EMBL" id="EAR85224.1"/>
    </source>
</evidence>
<keyword evidence="3" id="KW-1185">Reference proteome</keyword>
<sequence>MSSEQLNLKLNWKLNELLDLLFKEELENDCVRVSQSQEIYSNKQNQFTSSGSNFIYSQYTANIKNIYDYFIFCYITVFSEEEMFNKILEYFKQNGTKVHIRIIVFLELWITHNSTVIKYDEGVQGSFLNMLIEICKSECIKTKWIQIQLENILKRFEEVLASNIDDEENFQYNLVIKKIKSDCVLDRYVEKVYEIMQKDQIIILAQQICLYEQFLLFQLDNRTILNHKKYPNKFTAPLIQFFDCLSNFSCVLVYFSSLYEPGQSPFKSRVTIIEQIISLAFQLKLYNNFSSSYSLYLSIQTTKFLFPGMIDYINIISQRKLKKLDVCFSNQVNLALQQNNSPLPAVPYIGISLSQIARMNEFHRDYNGTFNFKRLEEQTTILKNLDQFKHFKYDFEFQPQIYQYLQCIPKIDATKVISSLK</sequence>
<dbReference type="SUPFAM" id="SSF48366">
    <property type="entry name" value="Ras GEF"/>
    <property type="match status" value="1"/>
</dbReference>
<dbReference type="Proteomes" id="UP000009168">
    <property type="component" value="Unassembled WGS sequence"/>
</dbReference>
<dbReference type="HOGENOM" id="CLU_652985_0_0_1"/>
<dbReference type="InterPro" id="IPR023578">
    <property type="entry name" value="Ras_GEF_dom_sf"/>
</dbReference>
<dbReference type="GO" id="GO:0005085">
    <property type="term" value="F:guanyl-nucleotide exchange factor activity"/>
    <property type="evidence" value="ECO:0007669"/>
    <property type="project" value="InterPro"/>
</dbReference>
<organism evidence="2 3">
    <name type="scientific">Tetrahymena thermophila (strain SB210)</name>
    <dbReference type="NCBI Taxonomy" id="312017"/>
    <lineage>
        <taxon>Eukaryota</taxon>
        <taxon>Sar</taxon>
        <taxon>Alveolata</taxon>
        <taxon>Ciliophora</taxon>
        <taxon>Intramacronucleata</taxon>
        <taxon>Oligohymenophorea</taxon>
        <taxon>Hymenostomatida</taxon>
        <taxon>Tetrahymenina</taxon>
        <taxon>Tetrahymenidae</taxon>
        <taxon>Tetrahymena</taxon>
    </lineage>
</organism>
<dbReference type="RefSeq" id="XP_001032887.1">
    <property type="nucleotide sequence ID" value="XM_001032887.2"/>
</dbReference>
<dbReference type="OrthoDB" id="10254377at2759"/>